<keyword evidence="2" id="KW-1185">Reference proteome</keyword>
<dbReference type="AlphaFoldDB" id="A0A814MHV8"/>
<dbReference type="Proteomes" id="UP000663879">
    <property type="component" value="Unassembled WGS sequence"/>
</dbReference>
<reference evidence="1" key="1">
    <citation type="submission" date="2021-02" db="EMBL/GenBank/DDBJ databases">
        <authorList>
            <person name="Nowell W R."/>
        </authorList>
    </citation>
    <scope>NUCLEOTIDE SEQUENCE</scope>
    <source>
        <strain evidence="1">Ploen Becks lab</strain>
    </source>
</reference>
<gene>
    <name evidence="1" type="ORF">OXX778_LOCUS20062</name>
</gene>
<organism evidence="1 2">
    <name type="scientific">Brachionus calyciflorus</name>
    <dbReference type="NCBI Taxonomy" id="104777"/>
    <lineage>
        <taxon>Eukaryota</taxon>
        <taxon>Metazoa</taxon>
        <taxon>Spiralia</taxon>
        <taxon>Gnathifera</taxon>
        <taxon>Rotifera</taxon>
        <taxon>Eurotatoria</taxon>
        <taxon>Monogononta</taxon>
        <taxon>Pseudotrocha</taxon>
        <taxon>Ploima</taxon>
        <taxon>Brachionidae</taxon>
        <taxon>Brachionus</taxon>
    </lineage>
</organism>
<comment type="caution">
    <text evidence="1">The sequence shown here is derived from an EMBL/GenBank/DDBJ whole genome shotgun (WGS) entry which is preliminary data.</text>
</comment>
<name>A0A814MHV8_9BILA</name>
<dbReference type="InterPro" id="IPR043502">
    <property type="entry name" value="DNA/RNA_pol_sf"/>
</dbReference>
<dbReference type="Gene3D" id="3.30.70.270">
    <property type="match status" value="1"/>
</dbReference>
<dbReference type="InterPro" id="IPR043128">
    <property type="entry name" value="Rev_trsase/Diguanyl_cyclase"/>
</dbReference>
<accession>A0A814MHV8</accession>
<evidence type="ECO:0000313" key="1">
    <source>
        <dbReference type="EMBL" id="CAF1078150.1"/>
    </source>
</evidence>
<evidence type="ECO:0000313" key="2">
    <source>
        <dbReference type="Proteomes" id="UP000663879"/>
    </source>
</evidence>
<sequence>MSRKISNEEKTYLDPDANNLIKRSASSTLARANNSVCKVVGITSLNVEIEGGVCDYEFLLIDHEDKGGLLVLDWFMRTGASLNPSLNCLKFPNEIVSSTNAIVSMDFQNSYNNAPGLLGRIKTRIFSKNSYRVVYLDDIIIHSKSVKDHWQHIKGVAEDLGIEND</sequence>
<dbReference type="EMBL" id="CAJNOC010006445">
    <property type="protein sequence ID" value="CAF1078150.1"/>
    <property type="molecule type" value="Genomic_DNA"/>
</dbReference>
<proteinExistence type="predicted"/>
<protein>
    <recommendedName>
        <fullName evidence="3">Reverse transcriptase domain-containing protein</fullName>
    </recommendedName>
</protein>
<dbReference type="SUPFAM" id="SSF56672">
    <property type="entry name" value="DNA/RNA polymerases"/>
    <property type="match status" value="1"/>
</dbReference>
<evidence type="ECO:0008006" key="3">
    <source>
        <dbReference type="Google" id="ProtNLM"/>
    </source>
</evidence>